<dbReference type="PANTHER" id="PTHR31138">
    <property type="entry name" value="CHROMOSOME 19, WHOLE GENOME SHOTGUN SEQUENCE"/>
    <property type="match status" value="1"/>
</dbReference>
<feature type="compositionally biased region" description="Low complexity" evidence="1">
    <location>
        <begin position="864"/>
        <end position="911"/>
    </location>
</feature>
<accession>A0A0F7SSD1</accession>
<protein>
    <submittedName>
        <fullName evidence="4">Uncharacterized protein</fullName>
    </submittedName>
</protein>
<feature type="domain" description="HAM1-like C-terminal" evidence="2">
    <location>
        <begin position="707"/>
        <end position="857"/>
    </location>
</feature>
<feature type="region of interest" description="Disordered" evidence="1">
    <location>
        <begin position="229"/>
        <end position="357"/>
    </location>
</feature>
<dbReference type="Gene3D" id="3.15.10.10">
    <property type="entry name" value="Bactericidal permeability-increasing protein, domain 1"/>
    <property type="match status" value="1"/>
</dbReference>
<feature type="region of interest" description="Disordered" evidence="1">
    <location>
        <begin position="785"/>
        <end position="807"/>
    </location>
</feature>
<dbReference type="InterPro" id="IPR027842">
    <property type="entry name" value="HAM1-like_C"/>
</dbReference>
<evidence type="ECO:0000259" key="2">
    <source>
        <dbReference type="Pfam" id="PF14613"/>
    </source>
</evidence>
<dbReference type="InterPro" id="IPR045967">
    <property type="entry name" value="HAM1-like_N"/>
</dbReference>
<feature type="region of interest" description="Disordered" evidence="1">
    <location>
        <begin position="857"/>
        <end position="946"/>
    </location>
</feature>
<feature type="compositionally biased region" description="Polar residues" evidence="1">
    <location>
        <begin position="912"/>
        <end position="932"/>
    </location>
</feature>
<sequence length="946" mass="104584">MTVPQATQQITNNPSHYAVTSPTVKKDQEADVERKMKLYGVIQAFRDGSFPSNSQIDAALLATEKATPVDIRNLSPSGKKLINDVRDIIETARLMILTKNSDELFQNFIYHTKKTDTTKGAQDKSVLPTSKGEVKNEAVEAASHLRTLLTLVLTNSEMRKVISDLGLVGRDLFASAAVRTAEKVRPDEEELNQVDKEAPSGQWEGPGGKKYGTNETPVLEANIAGHKVTHDPKAPVAEGTVHTDPNGNKTNAGEAVQQAKQAKNEAQAQKEDAKGQAGGLKEQAKQVGSQKFEEGKQAYREDGVEGVKQHGRNMKSDADDRSNDDDAQKAKGKFAAFKDKLSPGDSSRDKANQQKEKVTDFLDEEFPQERRDQFIYRMKKVVVECQKHNDYDEAISFFLDKAETYKGHTKSLTETGADSTGAVASDPSFQQAYGEMKTLLERFADGESMDRIVDAVNNLYVDAQNDRELSAWFRKLDSYVRKCLLEPGYILEDESTREGQSLRETGKAFFDHKYKAHKDAFFDEVGNWFSAMGKDPVNVRFGEDWKRLVADVLFDENGQLTFKPELWNDIRREILPSLINQVGYIPIPRIEYTDKQVDLVIENLVLQGSNLFPNIVELSANNYFKFSPYRGIPDKSYHKFSLHFSQVQADMREVGFYFKKKTGFPKLKDSGLADVLLSGDGLTVDVELESAGSRTDHVFLIKHVNATVDTLKFSIRDSKHDLLYKIMAPLAQGLIKKTVGLAVEQAIKTGLEYVDEQLVEVRNRMDAAKDSDSLSRTDALKEMFQRKKEKAEVRKEKAKEKADERGSQFAIVTSRDASVIPNSNPPHSKGEKIFEKDKLAKAGETWHSPAFSIAGESDLSGLRSSTSGSHNTASHGTTGSHTTAAPYGTTSSSTAGFTAAPYGTAATGATTNLSSQLGSSTTHTYPVTQAAPTQGGYPISGQQQKY</sequence>
<dbReference type="AlphaFoldDB" id="A0A0F7SSD1"/>
<feature type="region of interest" description="Disordered" evidence="1">
    <location>
        <begin position="183"/>
        <end position="212"/>
    </location>
</feature>
<feature type="compositionally biased region" description="Low complexity" evidence="1">
    <location>
        <begin position="254"/>
        <end position="267"/>
    </location>
</feature>
<feature type="compositionally biased region" description="Basic and acidic residues" evidence="1">
    <location>
        <begin position="291"/>
        <end position="329"/>
    </location>
</feature>
<organism evidence="4">
    <name type="scientific">Phaffia rhodozyma</name>
    <name type="common">Yeast</name>
    <name type="synonym">Xanthophyllomyces dendrorhous</name>
    <dbReference type="NCBI Taxonomy" id="264483"/>
    <lineage>
        <taxon>Eukaryota</taxon>
        <taxon>Fungi</taxon>
        <taxon>Dikarya</taxon>
        <taxon>Basidiomycota</taxon>
        <taxon>Agaricomycotina</taxon>
        <taxon>Tremellomycetes</taxon>
        <taxon>Cystofilobasidiales</taxon>
        <taxon>Mrakiaceae</taxon>
        <taxon>Phaffia</taxon>
    </lineage>
</organism>
<dbReference type="PANTHER" id="PTHR31138:SF1">
    <property type="entry name" value="PDZ DOMAIN-CONTAINING PROTEIN"/>
    <property type="match status" value="1"/>
</dbReference>
<reference evidence="4" key="1">
    <citation type="submission" date="2014-08" db="EMBL/GenBank/DDBJ databases">
        <authorList>
            <person name="Sharma Rahul"/>
            <person name="Thines Marco"/>
        </authorList>
    </citation>
    <scope>NUCLEOTIDE SEQUENCE</scope>
</reference>
<feature type="compositionally biased region" description="Basic and acidic residues" evidence="1">
    <location>
        <begin position="336"/>
        <end position="357"/>
    </location>
</feature>
<dbReference type="EMBL" id="LN483142">
    <property type="protein sequence ID" value="CED82968.1"/>
    <property type="molecule type" value="Genomic_DNA"/>
</dbReference>
<dbReference type="Pfam" id="PF19343">
    <property type="entry name" value="HAM1_N"/>
    <property type="match status" value="1"/>
</dbReference>
<dbReference type="Pfam" id="PF14613">
    <property type="entry name" value="HAM1_C"/>
    <property type="match status" value="1"/>
</dbReference>
<evidence type="ECO:0000313" key="4">
    <source>
        <dbReference type="EMBL" id="CED82968.1"/>
    </source>
</evidence>
<evidence type="ECO:0000256" key="1">
    <source>
        <dbReference type="SAM" id="MobiDB-lite"/>
    </source>
</evidence>
<feature type="domain" description="HAM1-like N-terminal" evidence="3">
    <location>
        <begin position="15"/>
        <end position="693"/>
    </location>
</feature>
<evidence type="ECO:0000259" key="3">
    <source>
        <dbReference type="Pfam" id="PF19343"/>
    </source>
</evidence>
<proteinExistence type="predicted"/>
<feature type="compositionally biased region" description="Basic and acidic residues" evidence="1">
    <location>
        <begin position="785"/>
        <end position="806"/>
    </location>
</feature>
<name>A0A0F7SSD1_PHARH</name>